<keyword evidence="1" id="KW-0732">Signal</keyword>
<evidence type="ECO:0000313" key="3">
    <source>
        <dbReference type="Proteomes" id="UP000708208"/>
    </source>
</evidence>
<dbReference type="Proteomes" id="UP000708208">
    <property type="component" value="Unassembled WGS sequence"/>
</dbReference>
<evidence type="ECO:0000313" key="2">
    <source>
        <dbReference type="EMBL" id="CAG7683505.1"/>
    </source>
</evidence>
<sequence length="69" mass="8081">MLLGIFNQPDCACCKLLLFCLFTWTLLGITRADIEAITEDRTHFKKDLLNWEPPEDLKKIVVLSFRLRL</sequence>
<proteinExistence type="predicted"/>
<accession>A0A8J2J965</accession>
<organism evidence="2 3">
    <name type="scientific">Allacma fusca</name>
    <dbReference type="NCBI Taxonomy" id="39272"/>
    <lineage>
        <taxon>Eukaryota</taxon>
        <taxon>Metazoa</taxon>
        <taxon>Ecdysozoa</taxon>
        <taxon>Arthropoda</taxon>
        <taxon>Hexapoda</taxon>
        <taxon>Collembola</taxon>
        <taxon>Symphypleona</taxon>
        <taxon>Sminthuridae</taxon>
        <taxon>Allacma</taxon>
    </lineage>
</organism>
<evidence type="ECO:0000256" key="1">
    <source>
        <dbReference type="SAM" id="SignalP"/>
    </source>
</evidence>
<reference evidence="2" key="1">
    <citation type="submission" date="2021-06" db="EMBL/GenBank/DDBJ databases">
        <authorList>
            <person name="Hodson N. C."/>
            <person name="Mongue J. A."/>
            <person name="Jaron S. K."/>
        </authorList>
    </citation>
    <scope>NUCLEOTIDE SEQUENCE</scope>
</reference>
<comment type="caution">
    <text evidence="2">The sequence shown here is derived from an EMBL/GenBank/DDBJ whole genome shotgun (WGS) entry which is preliminary data.</text>
</comment>
<protein>
    <submittedName>
        <fullName evidence="2">Uncharacterized protein</fullName>
    </submittedName>
</protein>
<feature type="chain" id="PRO_5035254687" evidence="1">
    <location>
        <begin position="33"/>
        <end position="69"/>
    </location>
</feature>
<keyword evidence="3" id="KW-1185">Reference proteome</keyword>
<dbReference type="EMBL" id="CAJVCH010017406">
    <property type="protein sequence ID" value="CAG7683505.1"/>
    <property type="molecule type" value="Genomic_DNA"/>
</dbReference>
<dbReference type="AlphaFoldDB" id="A0A8J2J965"/>
<gene>
    <name evidence="2" type="ORF">AFUS01_LOCUS2956</name>
</gene>
<name>A0A8J2J965_9HEXA</name>
<feature type="signal peptide" evidence="1">
    <location>
        <begin position="1"/>
        <end position="32"/>
    </location>
</feature>